<dbReference type="EMBL" id="JANVFS010000001">
    <property type="protein sequence ID" value="KAJ4495844.1"/>
    <property type="molecule type" value="Genomic_DNA"/>
</dbReference>
<dbReference type="AlphaFoldDB" id="A0A9W9B1B8"/>
<dbReference type="Proteomes" id="UP001150238">
    <property type="component" value="Unassembled WGS sequence"/>
</dbReference>
<sequence>MYIACGLRRFATGPQNNLMRDSTTQVFLTRLRCFPLLPVAQIMADFYATEHSTKDNTIVHRPDNLIAYIIETPSKILQLHHERSTIFKGPYREPIGFIEFHGFHDNIVEIRGRSFLPQRARESSHFSESKEFIASDGRAYKWKFHSHEVWELLTQDGTHTLVARYDRRNIFIYPQALHIADEVMVTLFYMRQYKKKKDNERHRDHVGLD</sequence>
<feature type="domain" description="DUF6593" evidence="1">
    <location>
        <begin position="55"/>
        <end position="194"/>
    </location>
</feature>
<name>A0A9W9B1B8_9AGAR</name>
<proteinExistence type="predicted"/>
<gene>
    <name evidence="2" type="ORF">C8J55DRAFT_545237</name>
</gene>
<reference evidence="2" key="1">
    <citation type="submission" date="2022-08" db="EMBL/GenBank/DDBJ databases">
        <authorList>
            <consortium name="DOE Joint Genome Institute"/>
            <person name="Min B."/>
            <person name="Riley R."/>
            <person name="Sierra-Patev S."/>
            <person name="Naranjo-Ortiz M."/>
            <person name="Looney B."/>
            <person name="Konkel Z."/>
            <person name="Slot J.C."/>
            <person name="Sakamoto Y."/>
            <person name="Steenwyk J.L."/>
            <person name="Rokas A."/>
            <person name="Carro J."/>
            <person name="Camarero S."/>
            <person name="Ferreira P."/>
            <person name="Molpeceres G."/>
            <person name="Ruiz-Duenas F.J."/>
            <person name="Serrano A."/>
            <person name="Henrissat B."/>
            <person name="Drula E."/>
            <person name="Hughes K.W."/>
            <person name="Mata J.L."/>
            <person name="Ishikawa N.K."/>
            <person name="Vargas-Isla R."/>
            <person name="Ushijima S."/>
            <person name="Smith C.A."/>
            <person name="Ahrendt S."/>
            <person name="Andreopoulos W."/>
            <person name="He G."/>
            <person name="Labutti K."/>
            <person name="Lipzen A."/>
            <person name="Ng V."/>
            <person name="Sandor L."/>
            <person name="Barry K."/>
            <person name="Martinez A.T."/>
            <person name="Xiao Y."/>
            <person name="Gibbons J.G."/>
            <person name="Terashima K."/>
            <person name="Hibbett D.S."/>
            <person name="Grigoriev I.V."/>
        </authorList>
    </citation>
    <scope>NUCLEOTIDE SEQUENCE</scope>
    <source>
        <strain evidence="2">Sp2 HRB7682 ss15</strain>
    </source>
</reference>
<dbReference type="InterPro" id="IPR046528">
    <property type="entry name" value="DUF6593"/>
</dbReference>
<reference evidence="2" key="2">
    <citation type="journal article" date="2023" name="Proc. Natl. Acad. Sci. U.S.A.">
        <title>A global phylogenomic analysis of the shiitake genus Lentinula.</title>
        <authorList>
            <person name="Sierra-Patev S."/>
            <person name="Min B."/>
            <person name="Naranjo-Ortiz M."/>
            <person name="Looney B."/>
            <person name="Konkel Z."/>
            <person name="Slot J.C."/>
            <person name="Sakamoto Y."/>
            <person name="Steenwyk J.L."/>
            <person name="Rokas A."/>
            <person name="Carro J."/>
            <person name="Camarero S."/>
            <person name="Ferreira P."/>
            <person name="Molpeceres G."/>
            <person name="Ruiz-Duenas F.J."/>
            <person name="Serrano A."/>
            <person name="Henrissat B."/>
            <person name="Drula E."/>
            <person name="Hughes K.W."/>
            <person name="Mata J.L."/>
            <person name="Ishikawa N.K."/>
            <person name="Vargas-Isla R."/>
            <person name="Ushijima S."/>
            <person name="Smith C.A."/>
            <person name="Donoghue J."/>
            <person name="Ahrendt S."/>
            <person name="Andreopoulos W."/>
            <person name="He G."/>
            <person name="LaButti K."/>
            <person name="Lipzen A."/>
            <person name="Ng V."/>
            <person name="Riley R."/>
            <person name="Sandor L."/>
            <person name="Barry K."/>
            <person name="Martinez A.T."/>
            <person name="Xiao Y."/>
            <person name="Gibbons J.G."/>
            <person name="Terashima K."/>
            <person name="Grigoriev I.V."/>
            <person name="Hibbett D."/>
        </authorList>
    </citation>
    <scope>NUCLEOTIDE SEQUENCE</scope>
    <source>
        <strain evidence="2">Sp2 HRB7682 ss15</strain>
    </source>
</reference>
<protein>
    <recommendedName>
        <fullName evidence="1">DUF6593 domain-containing protein</fullName>
    </recommendedName>
</protein>
<dbReference type="Pfam" id="PF20236">
    <property type="entry name" value="DUF6593"/>
    <property type="match status" value="1"/>
</dbReference>
<evidence type="ECO:0000313" key="3">
    <source>
        <dbReference type="Proteomes" id="UP001150238"/>
    </source>
</evidence>
<comment type="caution">
    <text evidence="2">The sequence shown here is derived from an EMBL/GenBank/DDBJ whole genome shotgun (WGS) entry which is preliminary data.</text>
</comment>
<evidence type="ECO:0000259" key="1">
    <source>
        <dbReference type="Pfam" id="PF20236"/>
    </source>
</evidence>
<organism evidence="2 3">
    <name type="scientific">Lentinula lateritia</name>
    <dbReference type="NCBI Taxonomy" id="40482"/>
    <lineage>
        <taxon>Eukaryota</taxon>
        <taxon>Fungi</taxon>
        <taxon>Dikarya</taxon>
        <taxon>Basidiomycota</taxon>
        <taxon>Agaricomycotina</taxon>
        <taxon>Agaricomycetes</taxon>
        <taxon>Agaricomycetidae</taxon>
        <taxon>Agaricales</taxon>
        <taxon>Marasmiineae</taxon>
        <taxon>Omphalotaceae</taxon>
        <taxon>Lentinula</taxon>
    </lineage>
</organism>
<accession>A0A9W9B1B8</accession>
<evidence type="ECO:0000313" key="2">
    <source>
        <dbReference type="EMBL" id="KAJ4495844.1"/>
    </source>
</evidence>